<dbReference type="SUPFAM" id="SSF57850">
    <property type="entry name" value="RING/U-box"/>
    <property type="match status" value="1"/>
</dbReference>
<dbReference type="Pfam" id="PF04564">
    <property type="entry name" value="U-box"/>
    <property type="match status" value="1"/>
</dbReference>
<keyword evidence="2" id="KW-0863">Zinc-finger</keyword>
<dbReference type="AlphaFoldDB" id="A0A6C0H4B2"/>
<evidence type="ECO:0008006" key="7">
    <source>
        <dbReference type="Google" id="ProtNLM"/>
    </source>
</evidence>
<dbReference type="EMBL" id="MN739863">
    <property type="protein sequence ID" value="QHT75076.1"/>
    <property type="molecule type" value="Genomic_DNA"/>
</dbReference>
<dbReference type="InterPro" id="IPR001876">
    <property type="entry name" value="Znf_RanBP2"/>
</dbReference>
<dbReference type="PROSITE" id="PS50199">
    <property type="entry name" value="ZF_RANBP2_2"/>
    <property type="match status" value="1"/>
</dbReference>
<keyword evidence="1" id="KW-0479">Metal-binding</keyword>
<feature type="domain" description="U-box" evidence="5">
    <location>
        <begin position="7"/>
        <end position="88"/>
    </location>
</feature>
<organism evidence="6">
    <name type="scientific">viral metagenome</name>
    <dbReference type="NCBI Taxonomy" id="1070528"/>
    <lineage>
        <taxon>unclassified sequences</taxon>
        <taxon>metagenomes</taxon>
        <taxon>organismal metagenomes</taxon>
    </lineage>
</organism>
<proteinExistence type="predicted"/>
<dbReference type="PANTHER" id="PTHR46573">
    <property type="entry name" value="WD REPEAT, SAM AND U-BOX DOMAIN-CONTAINING PROTEIN 1"/>
    <property type="match status" value="1"/>
</dbReference>
<dbReference type="SMART" id="SM00504">
    <property type="entry name" value="Ubox"/>
    <property type="match status" value="1"/>
</dbReference>
<evidence type="ECO:0000313" key="6">
    <source>
        <dbReference type="EMBL" id="QHT75076.1"/>
    </source>
</evidence>
<dbReference type="PANTHER" id="PTHR46573:SF1">
    <property type="entry name" value="WD REPEAT, SAM AND U-BOX DOMAIN-CONTAINING PROTEIN 1"/>
    <property type="match status" value="1"/>
</dbReference>
<dbReference type="Gene3D" id="3.30.40.10">
    <property type="entry name" value="Zinc/RING finger domain, C3HC4 (zinc finger)"/>
    <property type="match status" value="1"/>
</dbReference>
<dbReference type="CDD" id="cd16655">
    <property type="entry name" value="RING-Ubox_WDSUB1-like"/>
    <property type="match status" value="1"/>
</dbReference>
<dbReference type="GO" id="GO:0004842">
    <property type="term" value="F:ubiquitin-protein transferase activity"/>
    <property type="evidence" value="ECO:0007669"/>
    <property type="project" value="InterPro"/>
</dbReference>
<accession>A0A6C0H4B2</accession>
<evidence type="ECO:0000256" key="2">
    <source>
        <dbReference type="ARBA" id="ARBA00022771"/>
    </source>
</evidence>
<reference evidence="6" key="1">
    <citation type="journal article" date="2020" name="Nature">
        <title>Giant virus diversity and host interactions through global metagenomics.</title>
        <authorList>
            <person name="Schulz F."/>
            <person name="Roux S."/>
            <person name="Paez-Espino D."/>
            <person name="Jungbluth S."/>
            <person name="Walsh D.A."/>
            <person name="Denef V.J."/>
            <person name="McMahon K.D."/>
            <person name="Konstantinidis K.T."/>
            <person name="Eloe-Fadrosh E.A."/>
            <person name="Kyrpides N.C."/>
            <person name="Woyke T."/>
        </authorList>
    </citation>
    <scope>NUCLEOTIDE SEQUENCE</scope>
    <source>
        <strain evidence="6">GVMAG-M-3300023179-63</strain>
    </source>
</reference>
<evidence type="ECO:0000256" key="1">
    <source>
        <dbReference type="ARBA" id="ARBA00022723"/>
    </source>
</evidence>
<evidence type="ECO:0000259" key="4">
    <source>
        <dbReference type="PROSITE" id="PS50199"/>
    </source>
</evidence>
<dbReference type="InterPro" id="IPR052085">
    <property type="entry name" value="WD-SAM-U-box"/>
</dbReference>
<keyword evidence="3" id="KW-0862">Zinc</keyword>
<protein>
    <recommendedName>
        <fullName evidence="7">U-box domain-containing protein</fullName>
    </recommendedName>
</protein>
<evidence type="ECO:0000256" key="3">
    <source>
        <dbReference type="ARBA" id="ARBA00022833"/>
    </source>
</evidence>
<dbReference type="GO" id="GO:0008270">
    <property type="term" value="F:zinc ion binding"/>
    <property type="evidence" value="ECO:0007669"/>
    <property type="project" value="UniProtKB-KW"/>
</dbReference>
<evidence type="ECO:0000259" key="5">
    <source>
        <dbReference type="PROSITE" id="PS51698"/>
    </source>
</evidence>
<sequence length="132" mass="14922">MPPLHMGIPICPICPITQHVMKEPVIDHEGNTYEKSAILQWLKTSNRSPITRNVISASQLIPNRAVVEICSPNNNIQDNVSNCSKCNKTMKVSNYKGNKNPLCYNCRDWACKHCTFINKSSHTGCYMCENPR</sequence>
<dbReference type="PROSITE" id="PS51698">
    <property type="entry name" value="U_BOX"/>
    <property type="match status" value="1"/>
</dbReference>
<feature type="domain" description="RanBP2-type" evidence="4">
    <location>
        <begin position="105"/>
        <end position="132"/>
    </location>
</feature>
<name>A0A6C0H4B2_9ZZZZ</name>
<dbReference type="InterPro" id="IPR003613">
    <property type="entry name" value="Ubox_domain"/>
</dbReference>
<dbReference type="SUPFAM" id="SSF90209">
    <property type="entry name" value="Ran binding protein zinc finger-like"/>
    <property type="match status" value="1"/>
</dbReference>
<dbReference type="SMART" id="SM00547">
    <property type="entry name" value="ZnF_RBZ"/>
    <property type="match status" value="1"/>
</dbReference>
<dbReference type="InterPro" id="IPR036443">
    <property type="entry name" value="Znf_RanBP2_sf"/>
</dbReference>
<dbReference type="GO" id="GO:0016567">
    <property type="term" value="P:protein ubiquitination"/>
    <property type="evidence" value="ECO:0007669"/>
    <property type="project" value="InterPro"/>
</dbReference>
<dbReference type="InterPro" id="IPR013083">
    <property type="entry name" value="Znf_RING/FYVE/PHD"/>
</dbReference>
<dbReference type="Gene3D" id="2.30.30.380">
    <property type="entry name" value="Zn-finger domain of Sec23/24"/>
    <property type="match status" value="1"/>
</dbReference>
<dbReference type="PROSITE" id="PS01358">
    <property type="entry name" value="ZF_RANBP2_1"/>
    <property type="match status" value="1"/>
</dbReference>